<dbReference type="RefSeq" id="WP_135648115.1">
    <property type="nucleotide sequence ID" value="NZ_RQGF01000009.1"/>
</dbReference>
<keyword evidence="1" id="KW-0378">Hydrolase</keyword>
<dbReference type="SUPFAM" id="SSF53474">
    <property type="entry name" value="alpha/beta-Hydrolases"/>
    <property type="match status" value="1"/>
</dbReference>
<dbReference type="OrthoDB" id="111567at2"/>
<dbReference type="Proteomes" id="UP000297762">
    <property type="component" value="Unassembled WGS sequence"/>
</dbReference>
<dbReference type="EMBL" id="RQGF01000009">
    <property type="protein sequence ID" value="TGL64066.1"/>
    <property type="molecule type" value="Genomic_DNA"/>
</dbReference>
<name>A0A4R9KD58_9LEPT</name>
<dbReference type="Gene3D" id="3.40.50.1820">
    <property type="entry name" value="alpha/beta hydrolase"/>
    <property type="match status" value="1"/>
</dbReference>
<protein>
    <submittedName>
        <fullName evidence="1">Alpha/beta hydrolase</fullName>
    </submittedName>
</protein>
<reference evidence="1" key="1">
    <citation type="journal article" date="2019" name="PLoS Negl. Trop. Dis.">
        <title>Revisiting the worldwide diversity of Leptospira species in the environment.</title>
        <authorList>
            <person name="Vincent A.T."/>
            <person name="Schiettekatte O."/>
            <person name="Bourhy P."/>
            <person name="Veyrier F.J."/>
            <person name="Picardeau M."/>
        </authorList>
    </citation>
    <scope>NUCLEOTIDE SEQUENCE [LARGE SCALE GENOMIC DNA]</scope>
    <source>
        <strain evidence="1">201702455</strain>
    </source>
</reference>
<sequence length="341" mass="38493">MIRYSFQGLSFLLKYADITDSPESEIQEERLVTAERLRFRTKVFPSSPNAPVIFLQHGMSNRGIDDPRILVLAKHLKNSGAKVYLPELNEVKGLEISSKTVSNIRSIFKTIVEREKRPISFLSASFSAGMGMVALSGKEEQKNLKSILLVGTYSDFAKTLPFILSNYDVDPYAVHVLLYNYISKLRPRLSGLEEFYYEAALDNGLKREGEGAKSPKLLQRLGKKEKEFVFSIRSDAAFRMSLADPILSVLPKGFILHNSPQNFLTDWRAPIALLHGFDDAVISSEESEQLFASLRELRSDSKLLLKSKLITHGDHLPFYTQLGEIPKLAELWGFFLKKSGL</sequence>
<accession>A0A4R9KD58</accession>
<gene>
    <name evidence="1" type="ORF">EHQ64_03475</name>
</gene>
<evidence type="ECO:0000313" key="2">
    <source>
        <dbReference type="Proteomes" id="UP000297762"/>
    </source>
</evidence>
<organism evidence="1 2">
    <name type="scientific">Leptospira sarikeiensis</name>
    <dbReference type="NCBI Taxonomy" id="2484943"/>
    <lineage>
        <taxon>Bacteria</taxon>
        <taxon>Pseudomonadati</taxon>
        <taxon>Spirochaetota</taxon>
        <taxon>Spirochaetia</taxon>
        <taxon>Leptospirales</taxon>
        <taxon>Leptospiraceae</taxon>
        <taxon>Leptospira</taxon>
    </lineage>
</organism>
<dbReference type="InterPro" id="IPR029058">
    <property type="entry name" value="AB_hydrolase_fold"/>
</dbReference>
<dbReference type="AlphaFoldDB" id="A0A4R9KD58"/>
<dbReference type="GO" id="GO:0016787">
    <property type="term" value="F:hydrolase activity"/>
    <property type="evidence" value="ECO:0007669"/>
    <property type="project" value="UniProtKB-KW"/>
</dbReference>
<evidence type="ECO:0000313" key="1">
    <source>
        <dbReference type="EMBL" id="TGL64066.1"/>
    </source>
</evidence>
<proteinExistence type="predicted"/>
<comment type="caution">
    <text evidence="1">The sequence shown here is derived from an EMBL/GenBank/DDBJ whole genome shotgun (WGS) entry which is preliminary data.</text>
</comment>
<keyword evidence="2" id="KW-1185">Reference proteome</keyword>